<dbReference type="AlphaFoldDB" id="A0A4Z0AN26"/>
<dbReference type="PROSITE" id="PS50076">
    <property type="entry name" value="DNAJ_2"/>
    <property type="match status" value="1"/>
</dbReference>
<dbReference type="InterPro" id="IPR036869">
    <property type="entry name" value="J_dom_sf"/>
</dbReference>
<dbReference type="SUPFAM" id="SSF46565">
    <property type="entry name" value="Chaperone J-domain"/>
    <property type="match status" value="1"/>
</dbReference>
<dbReference type="RefSeq" id="WP_135290455.1">
    <property type="nucleotide sequence ID" value="NZ_QUZU01000023.1"/>
</dbReference>
<keyword evidence="2" id="KW-1133">Transmembrane helix</keyword>
<evidence type="ECO:0000313" key="5">
    <source>
        <dbReference type="Proteomes" id="UP000297391"/>
    </source>
</evidence>
<evidence type="ECO:0000256" key="1">
    <source>
        <dbReference type="ARBA" id="ARBA00023186"/>
    </source>
</evidence>
<keyword evidence="5" id="KW-1185">Reference proteome</keyword>
<dbReference type="SMART" id="SM00271">
    <property type="entry name" value="DnaJ"/>
    <property type="match status" value="1"/>
</dbReference>
<organism evidence="4 5">
    <name type="scientific">Pseudomonas kairouanensis</name>
    <dbReference type="NCBI Taxonomy" id="2293832"/>
    <lineage>
        <taxon>Bacteria</taxon>
        <taxon>Pseudomonadati</taxon>
        <taxon>Pseudomonadota</taxon>
        <taxon>Gammaproteobacteria</taxon>
        <taxon>Pseudomonadales</taxon>
        <taxon>Pseudomonadaceae</taxon>
        <taxon>Pseudomonas</taxon>
    </lineage>
</organism>
<feature type="transmembrane region" description="Helical" evidence="2">
    <location>
        <begin position="311"/>
        <end position="328"/>
    </location>
</feature>
<evidence type="ECO:0000313" key="4">
    <source>
        <dbReference type="EMBL" id="TFY87564.1"/>
    </source>
</evidence>
<feature type="transmembrane region" description="Helical" evidence="2">
    <location>
        <begin position="443"/>
        <end position="462"/>
    </location>
</feature>
<accession>A0A4Z0AN26</accession>
<comment type="caution">
    <text evidence="4">The sequence shown here is derived from an EMBL/GenBank/DDBJ whole genome shotgun (WGS) entry which is preliminary data.</text>
</comment>
<sequence length="508" mass="57242">MTCWNVLGLAPDADSRTIKRQYAALLKKTRPDDDPEGFQRLREAYEAALAWSQEAQQTLEIVVEHRGETLDERYQAALHDGTALLFEIHLLHRSVAGELTAEDTRWAFATFNWLTAWQRLELPTDLIEKLERQHRAALQQPLREALEQKDAGAFLAAYAARDQHGWVHNHPHAEWFNQWLARLLAQSHYWSSTVFDAVCAGQNWYGGTDHACPAGDWALLLRRQQGPIFIAGQRALAAEPPFTPQQRAARLLLAPMSLAQRRAFARRFDEHDWKACQALSADIYADHVAIAEAMPGGTVYFWQGWDTATDTWPWIIALVIACLVGVLVKAEHLAGHVIPTLGYGILWSLGAVISAGLAWQVWRPLAHQYRVMDERLAERLPLKLLPVRDLVPGVVVAGALGYVFSPFASLSLVATLALIGLIKRPFCNHHTPWTVRHPRWTNLGLVLFVLGGVALYSGLLLLDRQSLLNRNQGLQQWTERLCSRMPRSDLECQAPATQAQWYGQEAQQ</sequence>
<dbReference type="CDD" id="cd06257">
    <property type="entry name" value="DnaJ"/>
    <property type="match status" value="1"/>
</dbReference>
<keyword evidence="2" id="KW-0472">Membrane</keyword>
<dbReference type="OrthoDB" id="5524449at2"/>
<dbReference type="InterPro" id="IPR001623">
    <property type="entry name" value="DnaJ_domain"/>
</dbReference>
<feature type="transmembrane region" description="Helical" evidence="2">
    <location>
        <begin position="390"/>
        <end position="422"/>
    </location>
</feature>
<dbReference type="Gene3D" id="1.10.287.110">
    <property type="entry name" value="DnaJ domain"/>
    <property type="match status" value="1"/>
</dbReference>
<reference evidence="4 5" key="1">
    <citation type="journal article" date="2019" name="Syst. Appl. Microbiol.">
        <title>New species of pathogenic Pseudomonas isolated from citrus in Tunisia: Proposal of Pseudomonas kairouanensis sp. nov. and Pseudomonas nabeulensis sp. nov.</title>
        <authorList>
            <person name="Oueslati M."/>
            <person name="Mulet M."/>
            <person name="Gomila M."/>
            <person name="Berge O."/>
            <person name="Hajlaoui M.R."/>
            <person name="Lalucat J."/>
            <person name="Sadfi-Zouaoui N."/>
            <person name="Garcia-Valdes E."/>
        </authorList>
    </citation>
    <scope>NUCLEOTIDE SEQUENCE [LARGE SCALE GENOMIC DNA]</scope>
    <source>
        <strain evidence="4 5">KC12</strain>
    </source>
</reference>
<name>A0A4Z0AN26_9PSED</name>
<feature type="transmembrane region" description="Helical" evidence="2">
    <location>
        <begin position="340"/>
        <end position="362"/>
    </location>
</feature>
<proteinExistence type="predicted"/>
<keyword evidence="2" id="KW-0812">Transmembrane</keyword>
<evidence type="ECO:0000256" key="2">
    <source>
        <dbReference type="SAM" id="Phobius"/>
    </source>
</evidence>
<dbReference type="EMBL" id="QUZU01000023">
    <property type="protein sequence ID" value="TFY87564.1"/>
    <property type="molecule type" value="Genomic_DNA"/>
</dbReference>
<protein>
    <submittedName>
        <fullName evidence="4">J domain-containing protein</fullName>
    </submittedName>
</protein>
<evidence type="ECO:0000259" key="3">
    <source>
        <dbReference type="PROSITE" id="PS50076"/>
    </source>
</evidence>
<dbReference type="Proteomes" id="UP000297391">
    <property type="component" value="Unassembled WGS sequence"/>
</dbReference>
<gene>
    <name evidence="4" type="ORF">DYL59_18470</name>
</gene>
<feature type="domain" description="J" evidence="3">
    <location>
        <begin position="2"/>
        <end position="53"/>
    </location>
</feature>
<keyword evidence="1" id="KW-0143">Chaperone</keyword>